<protein>
    <submittedName>
        <fullName evidence="12">Uncharacterized protein</fullName>
    </submittedName>
</protein>
<feature type="chain" id="PRO_5021402105" evidence="11">
    <location>
        <begin position="20"/>
        <end position="363"/>
    </location>
</feature>
<reference evidence="12 13" key="1">
    <citation type="submission" date="2019-03" db="EMBL/GenBank/DDBJ databases">
        <title>An improved genome assembly of the fluke Schistosoma japonicum.</title>
        <authorList>
            <person name="Hu W."/>
            <person name="Luo F."/>
            <person name="Yin M."/>
            <person name="Mo X."/>
            <person name="Sun C."/>
            <person name="Wu Q."/>
            <person name="Zhu B."/>
            <person name="Xiang M."/>
            <person name="Wang J."/>
            <person name="Wang Y."/>
            <person name="Zhang T."/>
            <person name="Xu B."/>
            <person name="Zheng H."/>
            <person name="Feng Z."/>
        </authorList>
    </citation>
    <scope>NUCLEOTIDE SEQUENCE [LARGE SCALE GENOMIC DNA]</scope>
    <source>
        <strain evidence="12">HuSjv2</strain>
        <tissue evidence="12">Worms</tissue>
    </source>
</reference>
<dbReference type="GO" id="GO:0009966">
    <property type="term" value="P:regulation of signal transduction"/>
    <property type="evidence" value="ECO:0007669"/>
    <property type="project" value="InterPro"/>
</dbReference>
<dbReference type="STRING" id="6182.A0A4Z2DCP1"/>
<evidence type="ECO:0000256" key="10">
    <source>
        <dbReference type="ARBA" id="ARBA00023288"/>
    </source>
</evidence>
<evidence type="ECO:0000256" key="8">
    <source>
        <dbReference type="ARBA" id="ARBA00023180"/>
    </source>
</evidence>
<evidence type="ECO:0000256" key="4">
    <source>
        <dbReference type="ARBA" id="ARBA00022622"/>
    </source>
</evidence>
<keyword evidence="13" id="KW-1185">Reference proteome</keyword>
<evidence type="ECO:0000256" key="7">
    <source>
        <dbReference type="ARBA" id="ARBA00023136"/>
    </source>
</evidence>
<sequence>MYWLPIILFCIAKVNYIHMDVTNNTKLLNYSSNNKFYFCRSLLNYGNHGDSHKAIFHDITGYSQLENIIFKFIEVPLKLIRFNKKLLSKFMKPSGIKEAEFYFHGSWFYQSLEKMFNIFPDEISFEIVDEHLQTLMVSILTYEARSETFGYSASELRQCFQINDYVAQSISIFGDLSVKWLKASSPGFTRYLNLRRMLELTRTILNSGPSKSCNQCLKKLSLGCSNSDECLASNKNQRCLNICNRYCVNVLRGCLAPLLLFTPKQFTHLNEKLLWSHSNQIHFEDLRYSLNATTVYHLIRKGIVEIKENSDLIRAKLEQFCRKSKPYSLEATQSLFNSSNENERLLNKEGEHYLKFNSEEYKN</sequence>
<keyword evidence="4" id="KW-0336">GPI-anchor</keyword>
<proteinExistence type="inferred from homology"/>
<accession>A0A4Z2DCP1</accession>
<keyword evidence="10" id="KW-0449">Lipoprotein</keyword>
<evidence type="ECO:0000256" key="5">
    <source>
        <dbReference type="ARBA" id="ARBA00022729"/>
    </source>
</evidence>
<comment type="caution">
    <text evidence="12">The sequence shown here is derived from an EMBL/GenBank/DDBJ whole genome shotgun (WGS) entry which is preliminary data.</text>
</comment>
<organism evidence="12 13">
    <name type="scientific">Schistosoma japonicum</name>
    <name type="common">Blood fluke</name>
    <dbReference type="NCBI Taxonomy" id="6182"/>
    <lineage>
        <taxon>Eukaryota</taxon>
        <taxon>Metazoa</taxon>
        <taxon>Spiralia</taxon>
        <taxon>Lophotrochozoa</taxon>
        <taxon>Platyhelminthes</taxon>
        <taxon>Trematoda</taxon>
        <taxon>Digenea</taxon>
        <taxon>Strigeidida</taxon>
        <taxon>Schistosomatoidea</taxon>
        <taxon>Schistosomatidae</taxon>
        <taxon>Schistosoma</taxon>
    </lineage>
</organism>
<keyword evidence="3" id="KW-1003">Cell membrane</keyword>
<keyword evidence="8" id="KW-0325">Glycoprotein</keyword>
<evidence type="ECO:0000256" key="9">
    <source>
        <dbReference type="ARBA" id="ARBA00023207"/>
    </source>
</evidence>
<evidence type="ECO:0000256" key="11">
    <source>
        <dbReference type="SAM" id="SignalP"/>
    </source>
</evidence>
<dbReference type="GO" id="GO:0005886">
    <property type="term" value="C:plasma membrane"/>
    <property type="evidence" value="ECO:0007669"/>
    <property type="project" value="UniProtKB-SubCell"/>
</dbReference>
<evidence type="ECO:0000313" key="13">
    <source>
        <dbReference type="Proteomes" id="UP000311919"/>
    </source>
</evidence>
<evidence type="ECO:0000256" key="3">
    <source>
        <dbReference type="ARBA" id="ARBA00022475"/>
    </source>
</evidence>
<comment type="similarity">
    <text evidence="2">Belongs to the glypican family.</text>
</comment>
<dbReference type="Pfam" id="PF01153">
    <property type="entry name" value="Glypican"/>
    <property type="match status" value="1"/>
</dbReference>
<evidence type="ECO:0000313" key="12">
    <source>
        <dbReference type="EMBL" id="TNN13970.1"/>
    </source>
</evidence>
<evidence type="ECO:0000256" key="6">
    <source>
        <dbReference type="ARBA" id="ARBA00022974"/>
    </source>
</evidence>
<feature type="signal peptide" evidence="11">
    <location>
        <begin position="1"/>
        <end position="19"/>
    </location>
</feature>
<gene>
    <name evidence="12" type="ORF">EWB00_002523</name>
</gene>
<dbReference type="GO" id="GO:0098552">
    <property type="term" value="C:side of membrane"/>
    <property type="evidence" value="ECO:0007669"/>
    <property type="project" value="UniProtKB-KW"/>
</dbReference>
<comment type="subcellular location">
    <subcellularLocation>
        <location evidence="1">Cell membrane</location>
        <topology evidence="1">Lipid-anchor</topology>
        <topology evidence="1">GPI-anchor</topology>
    </subcellularLocation>
</comment>
<keyword evidence="7" id="KW-0472">Membrane</keyword>
<evidence type="ECO:0000256" key="1">
    <source>
        <dbReference type="ARBA" id="ARBA00004609"/>
    </source>
</evidence>
<keyword evidence="9" id="KW-0357">Heparan sulfate</keyword>
<dbReference type="OrthoDB" id="6380619at2759"/>
<keyword evidence="6" id="KW-0654">Proteoglycan</keyword>
<dbReference type="Proteomes" id="UP000311919">
    <property type="component" value="Unassembled WGS sequence"/>
</dbReference>
<dbReference type="AlphaFoldDB" id="A0A4Z2DCP1"/>
<dbReference type="EMBL" id="SKCS01000181">
    <property type="protein sequence ID" value="TNN13970.1"/>
    <property type="molecule type" value="Genomic_DNA"/>
</dbReference>
<keyword evidence="5 11" id="KW-0732">Signal</keyword>
<dbReference type="InterPro" id="IPR001863">
    <property type="entry name" value="Glypican"/>
</dbReference>
<name>A0A4Z2DCP1_SCHJA</name>
<evidence type="ECO:0000256" key="2">
    <source>
        <dbReference type="ARBA" id="ARBA00010260"/>
    </source>
</evidence>